<dbReference type="AlphaFoldDB" id="S0EY26"/>
<keyword evidence="2" id="KW-1185">Reference proteome</keyword>
<dbReference type="PANTHER" id="PTHR47197:SF3">
    <property type="entry name" value="DIHYDRO-HEME D1 DEHYDROGENASE"/>
    <property type="match status" value="1"/>
</dbReference>
<dbReference type="Proteomes" id="UP000014227">
    <property type="component" value="Chromosome I"/>
</dbReference>
<dbReference type="Gene3D" id="2.130.10.10">
    <property type="entry name" value="YVTN repeat-like/Quinoprotein amine dehydrogenase"/>
    <property type="match status" value="1"/>
</dbReference>
<accession>S0EY26</accession>
<reference evidence="2" key="1">
    <citation type="submission" date="2013-03" db="EMBL/GenBank/DDBJ databases">
        <title>Genome sequence of Chthonomonas calidirosea, the first sequenced genome from the Armatimonadetes phylum (formally candidate division OP10).</title>
        <authorList>
            <person name="Lee K.C.Y."/>
            <person name="Morgan X.C."/>
            <person name="Dunfield P.F."/>
            <person name="Tamas I."/>
            <person name="Houghton K.M."/>
            <person name="Vyssotski M."/>
            <person name="Ryan J.L.J."/>
            <person name="Lagutin K."/>
            <person name="McDonald I.R."/>
            <person name="Stott M.B."/>
        </authorList>
    </citation>
    <scope>NUCLEOTIDE SEQUENCE [LARGE SCALE GENOMIC DNA]</scope>
    <source>
        <strain evidence="2">DSM 23976 / ICMP 18418 / T49</strain>
    </source>
</reference>
<dbReference type="eggNOG" id="COG3391">
    <property type="taxonomic scope" value="Bacteria"/>
</dbReference>
<dbReference type="OrthoDB" id="9813757at2"/>
<dbReference type="InterPro" id="IPR015943">
    <property type="entry name" value="WD40/YVTN_repeat-like_dom_sf"/>
</dbReference>
<dbReference type="InParanoid" id="S0EY26"/>
<dbReference type="HOGENOM" id="CLU_882098_0_0_0"/>
<evidence type="ECO:0008006" key="3">
    <source>
        <dbReference type="Google" id="ProtNLM"/>
    </source>
</evidence>
<dbReference type="PANTHER" id="PTHR47197">
    <property type="entry name" value="PROTEIN NIRF"/>
    <property type="match status" value="1"/>
</dbReference>
<dbReference type="InterPro" id="IPR011048">
    <property type="entry name" value="Haem_d1_sf"/>
</dbReference>
<dbReference type="SUPFAM" id="SSF51004">
    <property type="entry name" value="C-terminal (heme d1) domain of cytochrome cd1-nitrite reductase"/>
    <property type="match status" value="1"/>
</dbReference>
<gene>
    <name evidence="1" type="ORF">CCALI_02636</name>
</gene>
<organism evidence="1 2">
    <name type="scientific">Chthonomonas calidirosea (strain DSM 23976 / ICMP 18418 / T49)</name>
    <dbReference type="NCBI Taxonomy" id="1303518"/>
    <lineage>
        <taxon>Bacteria</taxon>
        <taxon>Bacillati</taxon>
        <taxon>Armatimonadota</taxon>
        <taxon>Chthonomonadia</taxon>
        <taxon>Chthonomonadales</taxon>
        <taxon>Chthonomonadaceae</taxon>
        <taxon>Chthonomonas</taxon>
    </lineage>
</organism>
<evidence type="ECO:0000313" key="2">
    <source>
        <dbReference type="Proteomes" id="UP000014227"/>
    </source>
</evidence>
<dbReference type="STRING" id="454171.CP488_01455"/>
<dbReference type="InterPro" id="IPR051200">
    <property type="entry name" value="Host-pathogen_enzymatic-act"/>
</dbReference>
<evidence type="ECO:0000313" key="1">
    <source>
        <dbReference type="EMBL" id="CCW36429.1"/>
    </source>
</evidence>
<sequence length="333" mass="36452">MRPRNLTLSRLTILGASLTWLVFGRFHAIAKDMTPLVAEPPMEVPNSSGGFDYMLFDARGNRVYASHPGAGRLTMLSVKDNHITEYDTDGRVNGIAIDYRANRFYAAGGNQKVVIFDYRTMNKIGEIPLPGPADDIEFDPDNRTLYVTHDDGTELWTVDVDQQKVTGNIAIAGAPEYIEYDSKTHRLYQNIKTANEVQVIDPSTNTVVATWSTAPVESPHGQALDAKRGWLFVAGEGKAAAIDLKTGKVIASVTFGSNYVDQIAFDAGLKRLYCACGNGDLAVLQETSTGLKLLGNVADHRGSHTLAVDPRTHTVWVCYGDSTHSYLQAFHAE</sequence>
<name>S0EY26_CHTCT</name>
<dbReference type="EMBL" id="HF951689">
    <property type="protein sequence ID" value="CCW36429.1"/>
    <property type="molecule type" value="Genomic_DNA"/>
</dbReference>
<proteinExistence type="predicted"/>
<dbReference type="PATRIC" id="fig|1303518.3.peg.2740"/>
<dbReference type="KEGG" id="ccz:CCALI_02636"/>
<protein>
    <recommendedName>
        <fullName evidence="3">40-residue YVTN family beta-propeller repeat</fullName>
    </recommendedName>
</protein>
<dbReference type="RefSeq" id="WP_016483938.1">
    <property type="nucleotide sequence ID" value="NC_021487.1"/>
</dbReference>